<sequence>MDSHDPFQALPAEIITEILVHTSSGDINNLRCASQVFATFQLPERFWRSRFLHGNGFSYIYAFASSWNEPATWAEKYKHAIRYHRRCRITDGLGFESFSLHNRKRTWDLAEYLNDLVKLRVSVKLRCPGMRRSATGRIEKERGEETWLTAQSNLVAFDQDFDRGTRLIYEDAVTLPNRGAITEVSVSFVSLQGKQYLSGFKFSSHQVGYHDYKTHQAVTWSGSKTVPGAIRGFYLALDDHSLRGVRIYCAPGGFSDWVGDHQDLTKQAIIHSHGSLHKMEVGLNALYIVAISTMNQDEQGPPDSVPSDDSNSAEAWPPGMWFSQFPGLPLRTAGLEDRSLWNPNWEPFQTCVFGATDGHELSRIMWIDVKWYYKYTDEGEPIENSCEIQSIRFAYDHPVEEREDCDSRAADVPILGATYERMYHYPRISPNRVRLPIAGYFGERLTAVDALYDRGLHPTLCGIILHTNWGGKLEIPKGISASNMDLGVVQIRPDGGMIVGIYGQLNHDSLIRNFGLILAPKPVSLFHRIISWLPKWFAARIGYGVELGSGSGP</sequence>
<keyword evidence="3" id="KW-1185">Reference proteome</keyword>
<name>A0ABY6UFU4_BIOOC</name>
<reference evidence="2 3" key="1">
    <citation type="submission" date="2019-06" db="EMBL/GenBank/DDBJ databases">
        <authorList>
            <person name="Broberg M."/>
        </authorList>
    </citation>
    <scope>NUCLEOTIDE SEQUENCE [LARGE SCALE GENOMIC DNA]</scope>
</reference>
<protein>
    <recommendedName>
        <fullName evidence="1">DUF7600 domain-containing protein</fullName>
    </recommendedName>
</protein>
<dbReference type="EMBL" id="CABFNS010000793">
    <property type="protein sequence ID" value="VUC28726.1"/>
    <property type="molecule type" value="Genomic_DNA"/>
</dbReference>
<proteinExistence type="predicted"/>
<dbReference type="InterPro" id="IPR036047">
    <property type="entry name" value="F-box-like_dom_sf"/>
</dbReference>
<dbReference type="Pfam" id="PF24539">
    <property type="entry name" value="DUF7600"/>
    <property type="match status" value="1"/>
</dbReference>
<feature type="domain" description="DUF7600" evidence="1">
    <location>
        <begin position="140"/>
        <end position="298"/>
    </location>
</feature>
<dbReference type="Proteomes" id="UP000766486">
    <property type="component" value="Unassembled WGS sequence"/>
</dbReference>
<organism evidence="2 3">
    <name type="scientific">Bionectria ochroleuca</name>
    <name type="common">Gliocladium roseum</name>
    <dbReference type="NCBI Taxonomy" id="29856"/>
    <lineage>
        <taxon>Eukaryota</taxon>
        <taxon>Fungi</taxon>
        <taxon>Dikarya</taxon>
        <taxon>Ascomycota</taxon>
        <taxon>Pezizomycotina</taxon>
        <taxon>Sordariomycetes</taxon>
        <taxon>Hypocreomycetidae</taxon>
        <taxon>Hypocreales</taxon>
        <taxon>Bionectriaceae</taxon>
        <taxon>Clonostachys</taxon>
    </lineage>
</organism>
<comment type="caution">
    <text evidence="2">The sequence shown here is derived from an EMBL/GenBank/DDBJ whole genome shotgun (WGS) entry which is preliminary data.</text>
</comment>
<dbReference type="InterPro" id="IPR056021">
    <property type="entry name" value="DUF7600"/>
</dbReference>
<gene>
    <name evidence="2" type="ORF">CLO192961_LOCUS245043</name>
</gene>
<evidence type="ECO:0000313" key="2">
    <source>
        <dbReference type="EMBL" id="VUC28726.1"/>
    </source>
</evidence>
<accession>A0ABY6UFU4</accession>
<dbReference type="SUPFAM" id="SSF81383">
    <property type="entry name" value="F-box domain"/>
    <property type="match status" value="1"/>
</dbReference>
<evidence type="ECO:0000313" key="3">
    <source>
        <dbReference type="Proteomes" id="UP000766486"/>
    </source>
</evidence>
<evidence type="ECO:0000259" key="1">
    <source>
        <dbReference type="Pfam" id="PF24539"/>
    </source>
</evidence>